<evidence type="ECO:0000256" key="9">
    <source>
        <dbReference type="SAM" id="MobiDB-lite"/>
    </source>
</evidence>
<dbReference type="GO" id="GO:0005634">
    <property type="term" value="C:nucleus"/>
    <property type="evidence" value="ECO:0007669"/>
    <property type="project" value="TreeGrafter"/>
</dbReference>
<dbReference type="PANTHER" id="PTHR24419:SF18">
    <property type="entry name" value="SERINE_THREONINE-PROTEIN KINASE HASPIN"/>
    <property type="match status" value="1"/>
</dbReference>
<dbReference type="GO" id="GO:0000278">
    <property type="term" value="P:mitotic cell cycle"/>
    <property type="evidence" value="ECO:0007669"/>
    <property type="project" value="TreeGrafter"/>
</dbReference>
<feature type="region of interest" description="Disordered" evidence="9">
    <location>
        <begin position="37"/>
        <end position="92"/>
    </location>
</feature>
<protein>
    <recommendedName>
        <fullName evidence="1">non-specific serine/threonine protein kinase</fullName>
        <ecNumber evidence="1">2.7.11.1</ecNumber>
    </recommendedName>
</protein>
<dbReference type="PANTHER" id="PTHR24419">
    <property type="entry name" value="INTERLEUKIN-1 RECEPTOR-ASSOCIATED KINASE"/>
    <property type="match status" value="1"/>
</dbReference>
<accession>A0A5J5EXS3</accession>
<keyword evidence="12" id="KW-1185">Reference proteome</keyword>
<evidence type="ECO:0000256" key="5">
    <source>
        <dbReference type="ARBA" id="ARBA00022777"/>
    </source>
</evidence>
<reference evidence="11 12" key="1">
    <citation type="submission" date="2019-09" db="EMBL/GenBank/DDBJ databases">
        <title>Draft genome of the ectomycorrhizal ascomycete Sphaerosporella brunnea.</title>
        <authorList>
            <consortium name="DOE Joint Genome Institute"/>
            <person name="Benucci G.M."/>
            <person name="Marozzi G."/>
            <person name="Antonielli L."/>
            <person name="Sanchez S."/>
            <person name="Marco P."/>
            <person name="Wang X."/>
            <person name="Falini L.B."/>
            <person name="Barry K."/>
            <person name="Haridas S."/>
            <person name="Lipzen A."/>
            <person name="Labutti K."/>
            <person name="Grigoriev I.V."/>
            <person name="Murat C."/>
            <person name="Martin F."/>
            <person name="Albertini E."/>
            <person name="Donnini D."/>
            <person name="Bonito G."/>
        </authorList>
    </citation>
    <scope>NUCLEOTIDE SEQUENCE [LARGE SCALE GENOMIC DNA]</scope>
    <source>
        <strain evidence="11 12">Sb_GMNB300</strain>
    </source>
</reference>
<comment type="caution">
    <text evidence="11">The sequence shown here is derived from an EMBL/GenBank/DDBJ whole genome shotgun (WGS) entry which is preliminary data.</text>
</comment>
<feature type="compositionally biased region" description="Polar residues" evidence="9">
    <location>
        <begin position="129"/>
        <end position="138"/>
    </location>
</feature>
<dbReference type="EMBL" id="VXIS01000080">
    <property type="protein sequence ID" value="KAA8907348.1"/>
    <property type="molecule type" value="Genomic_DNA"/>
</dbReference>
<evidence type="ECO:0000256" key="3">
    <source>
        <dbReference type="ARBA" id="ARBA00022679"/>
    </source>
</evidence>
<evidence type="ECO:0000256" key="6">
    <source>
        <dbReference type="ARBA" id="ARBA00022840"/>
    </source>
</evidence>
<gene>
    <name evidence="11" type="ORF">FN846DRAFT_889905</name>
</gene>
<evidence type="ECO:0000256" key="1">
    <source>
        <dbReference type="ARBA" id="ARBA00012513"/>
    </source>
</evidence>
<proteinExistence type="predicted"/>
<dbReference type="SUPFAM" id="SSF56112">
    <property type="entry name" value="Protein kinase-like (PK-like)"/>
    <property type="match status" value="1"/>
</dbReference>
<feature type="compositionally biased region" description="Basic and acidic residues" evidence="9">
    <location>
        <begin position="41"/>
        <end position="64"/>
    </location>
</feature>
<keyword evidence="4" id="KW-0547">Nucleotide-binding</keyword>
<dbReference type="EC" id="2.7.11.1" evidence="1"/>
<sequence length="705" mass="78666">MPPEHGSRKQFGKQKTYGKQVKSHLNGWFARNLWAELDNESVPKTKTPNDVKTREEDIRTKDDTSSSSDDEDEVTDRIVTQEIVTPESAGEADNILSKLDDLAIVEEEPTAAPVLVERRASIVVAQELHPQSSVSSLRESSDKENETIFTTAPTTPHKAYDSENVPLFDDTPRSVLGERNSPSITESPPRKRGLRKKLSASTAGAPSPLKNESFVVREREASLGSVDAIKVWEDDEQDTIVVRASLAESATDARSIRSRTKEPVDGQPQDPTPATPKAEQQHQTVIEGSVVEEIRTEQPKPSAENTETEVEDATAPVPGASEEPSELPGVDGDVEASEAEEISELDKLLGLCTDQKILDFTKCIDIMLKNSSIRKLGEASYSEVFLQSHSDSNSTTVLKIIPFSNEEQCEVKQIIQEVRITKAMAEIEGFIGFRGAYVVRGYFPATLVELWDAFDEERGSENMRPSLYSENQLFSIIMLENGGKDLEHTELYSWEEAADVFWQVATALSRGEEQREFEHRDLHWGNIVIRRIGQDQSPEALLQSLSLEDTERASKLKVALIDYTLSRAYCGDLSGGGDIEFIPLEDPALFTGKGDYQFDIYRFMRKHLSSGLVPPDEEYIDWNVFAPRTNIFWLHYLVNILLTKMGIPRPAARGRNAASPIEMECFKCLETVGRTIDPRKKSFGKTSPLQSAQELVAWAEGNGWL</sequence>
<feature type="region of interest" description="Disordered" evidence="9">
    <location>
        <begin position="125"/>
        <end position="214"/>
    </location>
</feature>
<organism evidence="11 12">
    <name type="scientific">Sphaerosporella brunnea</name>
    <dbReference type="NCBI Taxonomy" id="1250544"/>
    <lineage>
        <taxon>Eukaryota</taxon>
        <taxon>Fungi</taxon>
        <taxon>Dikarya</taxon>
        <taxon>Ascomycota</taxon>
        <taxon>Pezizomycotina</taxon>
        <taxon>Pezizomycetes</taxon>
        <taxon>Pezizales</taxon>
        <taxon>Pyronemataceae</taxon>
        <taxon>Sphaerosporella</taxon>
    </lineage>
</organism>
<keyword evidence="3" id="KW-0808">Transferase</keyword>
<dbReference type="InterPro" id="IPR024604">
    <property type="entry name" value="GSG2_C"/>
</dbReference>
<evidence type="ECO:0000313" key="11">
    <source>
        <dbReference type="EMBL" id="KAA8907348.1"/>
    </source>
</evidence>
<dbReference type="Gene3D" id="3.30.200.20">
    <property type="entry name" value="Phosphorylase Kinase, domain 1"/>
    <property type="match status" value="1"/>
</dbReference>
<keyword evidence="2" id="KW-0723">Serine/threonine-protein kinase</keyword>
<dbReference type="InterPro" id="IPR000719">
    <property type="entry name" value="Prot_kinase_dom"/>
</dbReference>
<feature type="domain" description="Protein kinase" evidence="10">
    <location>
        <begin position="370"/>
        <end position="705"/>
    </location>
</feature>
<feature type="region of interest" description="Disordered" evidence="9">
    <location>
        <begin position="248"/>
        <end position="331"/>
    </location>
</feature>
<dbReference type="InParanoid" id="A0A5J5EXS3"/>
<keyword evidence="6" id="KW-0067">ATP-binding</keyword>
<evidence type="ECO:0000256" key="8">
    <source>
        <dbReference type="ARBA" id="ARBA00048679"/>
    </source>
</evidence>
<keyword evidence="5" id="KW-0418">Kinase</keyword>
<dbReference type="InterPro" id="IPR011009">
    <property type="entry name" value="Kinase-like_dom_sf"/>
</dbReference>
<dbReference type="GO" id="GO:0005737">
    <property type="term" value="C:cytoplasm"/>
    <property type="evidence" value="ECO:0007669"/>
    <property type="project" value="TreeGrafter"/>
</dbReference>
<evidence type="ECO:0000256" key="2">
    <source>
        <dbReference type="ARBA" id="ARBA00022527"/>
    </source>
</evidence>
<evidence type="ECO:0000256" key="7">
    <source>
        <dbReference type="ARBA" id="ARBA00047899"/>
    </source>
</evidence>
<dbReference type="GO" id="GO:0005524">
    <property type="term" value="F:ATP binding"/>
    <property type="evidence" value="ECO:0007669"/>
    <property type="project" value="UniProtKB-KW"/>
</dbReference>
<dbReference type="OrthoDB" id="5327538at2759"/>
<dbReference type="GO" id="GO:0035556">
    <property type="term" value="P:intracellular signal transduction"/>
    <property type="evidence" value="ECO:0007669"/>
    <property type="project" value="TreeGrafter"/>
</dbReference>
<comment type="catalytic activity">
    <reaction evidence="8">
        <text>L-seryl-[protein] + ATP = O-phospho-L-seryl-[protein] + ADP + H(+)</text>
        <dbReference type="Rhea" id="RHEA:17989"/>
        <dbReference type="Rhea" id="RHEA-COMP:9863"/>
        <dbReference type="Rhea" id="RHEA-COMP:11604"/>
        <dbReference type="ChEBI" id="CHEBI:15378"/>
        <dbReference type="ChEBI" id="CHEBI:29999"/>
        <dbReference type="ChEBI" id="CHEBI:30616"/>
        <dbReference type="ChEBI" id="CHEBI:83421"/>
        <dbReference type="ChEBI" id="CHEBI:456216"/>
        <dbReference type="EC" id="2.7.11.1"/>
    </reaction>
</comment>
<dbReference type="PROSITE" id="PS50011">
    <property type="entry name" value="PROTEIN_KINASE_DOM"/>
    <property type="match status" value="1"/>
</dbReference>
<evidence type="ECO:0000259" key="10">
    <source>
        <dbReference type="PROSITE" id="PS50011"/>
    </source>
</evidence>
<dbReference type="Proteomes" id="UP000326924">
    <property type="component" value="Unassembled WGS sequence"/>
</dbReference>
<dbReference type="SMART" id="SM01331">
    <property type="entry name" value="DUF3635"/>
    <property type="match status" value="1"/>
</dbReference>
<dbReference type="AlphaFoldDB" id="A0A5J5EXS3"/>
<dbReference type="Pfam" id="PF12330">
    <property type="entry name" value="Haspin_kinase"/>
    <property type="match status" value="1"/>
</dbReference>
<comment type="catalytic activity">
    <reaction evidence="7">
        <text>L-threonyl-[protein] + ATP = O-phospho-L-threonyl-[protein] + ADP + H(+)</text>
        <dbReference type="Rhea" id="RHEA:46608"/>
        <dbReference type="Rhea" id="RHEA-COMP:11060"/>
        <dbReference type="Rhea" id="RHEA-COMP:11605"/>
        <dbReference type="ChEBI" id="CHEBI:15378"/>
        <dbReference type="ChEBI" id="CHEBI:30013"/>
        <dbReference type="ChEBI" id="CHEBI:30616"/>
        <dbReference type="ChEBI" id="CHEBI:61977"/>
        <dbReference type="ChEBI" id="CHEBI:456216"/>
        <dbReference type="EC" id="2.7.11.1"/>
    </reaction>
</comment>
<dbReference type="GO" id="GO:0072354">
    <property type="term" value="F:histone H3T3 kinase activity"/>
    <property type="evidence" value="ECO:0007669"/>
    <property type="project" value="TreeGrafter"/>
</dbReference>
<name>A0A5J5EXS3_9PEZI</name>
<evidence type="ECO:0000256" key="4">
    <source>
        <dbReference type="ARBA" id="ARBA00022741"/>
    </source>
</evidence>
<evidence type="ECO:0000313" key="12">
    <source>
        <dbReference type="Proteomes" id="UP000326924"/>
    </source>
</evidence>
<dbReference type="Gene3D" id="1.10.510.10">
    <property type="entry name" value="Transferase(Phosphotransferase) domain 1"/>
    <property type="match status" value="1"/>
</dbReference>